<dbReference type="GO" id="GO:0009055">
    <property type="term" value="F:electron transfer activity"/>
    <property type="evidence" value="ECO:0007669"/>
    <property type="project" value="InterPro"/>
</dbReference>
<dbReference type="Proteomes" id="UP000020077">
    <property type="component" value="Unassembled WGS sequence"/>
</dbReference>
<protein>
    <submittedName>
        <fullName evidence="9">Cytochrome c4</fullName>
    </submittedName>
</protein>
<dbReference type="PROSITE" id="PS51007">
    <property type="entry name" value="CYTC"/>
    <property type="match status" value="2"/>
</dbReference>
<accession>A0A080LVY6</accession>
<feature type="chain" id="PRO_5001750648" evidence="7">
    <location>
        <begin position="21"/>
        <end position="244"/>
    </location>
</feature>
<keyword evidence="1" id="KW-0813">Transport</keyword>
<evidence type="ECO:0000259" key="8">
    <source>
        <dbReference type="PROSITE" id="PS51007"/>
    </source>
</evidence>
<feature type="domain" description="Cytochrome c" evidence="8">
    <location>
        <begin position="52"/>
        <end position="132"/>
    </location>
</feature>
<comment type="caution">
    <text evidence="9">The sequence shown here is derived from an EMBL/GenBank/DDBJ whole genome shotgun (WGS) entry which is preliminary data.</text>
</comment>
<keyword evidence="5 6" id="KW-0408">Iron</keyword>
<dbReference type="Gene3D" id="1.10.760.10">
    <property type="entry name" value="Cytochrome c-like domain"/>
    <property type="match status" value="2"/>
</dbReference>
<name>A0A080LVY6_9PROT</name>
<dbReference type="Pfam" id="PF00034">
    <property type="entry name" value="Cytochrom_C"/>
    <property type="match status" value="2"/>
</dbReference>
<evidence type="ECO:0000256" key="3">
    <source>
        <dbReference type="ARBA" id="ARBA00022723"/>
    </source>
</evidence>
<evidence type="ECO:0000313" key="9">
    <source>
        <dbReference type="EMBL" id="KFB72808.1"/>
    </source>
</evidence>
<dbReference type="InterPro" id="IPR050597">
    <property type="entry name" value="Cytochrome_c_Oxidase_Subunit"/>
</dbReference>
<dbReference type="EMBL" id="JDVG02000333">
    <property type="protein sequence ID" value="KFB72808.1"/>
    <property type="molecule type" value="Genomic_DNA"/>
</dbReference>
<evidence type="ECO:0000256" key="5">
    <source>
        <dbReference type="ARBA" id="ARBA00023004"/>
    </source>
</evidence>
<keyword evidence="4" id="KW-0249">Electron transport</keyword>
<dbReference type="AlphaFoldDB" id="A0A080LVY6"/>
<keyword evidence="2 6" id="KW-0349">Heme</keyword>
<evidence type="ECO:0000256" key="7">
    <source>
        <dbReference type="SAM" id="SignalP"/>
    </source>
</evidence>
<keyword evidence="3 6" id="KW-0479">Metal-binding</keyword>
<evidence type="ECO:0000313" key="10">
    <source>
        <dbReference type="Proteomes" id="UP000020077"/>
    </source>
</evidence>
<dbReference type="GO" id="GO:0046872">
    <property type="term" value="F:metal ion binding"/>
    <property type="evidence" value="ECO:0007669"/>
    <property type="project" value="UniProtKB-KW"/>
</dbReference>
<dbReference type="GO" id="GO:0020037">
    <property type="term" value="F:heme binding"/>
    <property type="evidence" value="ECO:0007669"/>
    <property type="project" value="InterPro"/>
</dbReference>
<gene>
    <name evidence="9" type="primary">cycA</name>
    <name evidence="9" type="ORF">AW09_001962</name>
</gene>
<evidence type="ECO:0000256" key="6">
    <source>
        <dbReference type="PROSITE-ProRule" id="PRU00433"/>
    </source>
</evidence>
<dbReference type="PANTHER" id="PTHR33751:SF9">
    <property type="entry name" value="CYTOCHROME C4"/>
    <property type="match status" value="1"/>
</dbReference>
<proteinExistence type="predicted"/>
<dbReference type="InterPro" id="IPR036909">
    <property type="entry name" value="Cyt_c-like_dom_sf"/>
</dbReference>
<dbReference type="SUPFAM" id="SSF46626">
    <property type="entry name" value="Cytochrome c"/>
    <property type="match status" value="2"/>
</dbReference>
<feature type="signal peptide" evidence="7">
    <location>
        <begin position="1"/>
        <end position="20"/>
    </location>
</feature>
<evidence type="ECO:0000256" key="1">
    <source>
        <dbReference type="ARBA" id="ARBA00022448"/>
    </source>
</evidence>
<organism evidence="9 10">
    <name type="scientific">Candidatus Accumulibacter phosphatis</name>
    <dbReference type="NCBI Taxonomy" id="327160"/>
    <lineage>
        <taxon>Bacteria</taxon>
        <taxon>Pseudomonadati</taxon>
        <taxon>Pseudomonadota</taxon>
        <taxon>Betaproteobacteria</taxon>
        <taxon>Candidatus Accumulibacter</taxon>
    </lineage>
</organism>
<keyword evidence="7" id="KW-0732">Signal</keyword>
<sequence>MNKRVLGFSLAMLAAALAHAEPPGPRAAGIEVRNYPWQAPAGEKSEALELKGNRKSGEEIYELCRSCHLPSAGGLSDGSIPQLAGQHSSVLIKQMADIRAGVRDNPTMYPFAALLTDPQELADVAAYIEGLCIPVEHGRYEGQDVAQQVATGKVLYEKECRACHGASGEGFRDKAYPVIAGQHYKYLLRQMTEIRDGKRRNANPEMLRIISKYDNDQLLAISAYQASLLMPGRMCKASAPSRKK</sequence>
<evidence type="ECO:0000256" key="2">
    <source>
        <dbReference type="ARBA" id="ARBA00022617"/>
    </source>
</evidence>
<dbReference type="PANTHER" id="PTHR33751">
    <property type="entry name" value="CBB3-TYPE CYTOCHROME C OXIDASE SUBUNIT FIXP"/>
    <property type="match status" value="1"/>
</dbReference>
<reference evidence="9 10" key="1">
    <citation type="submission" date="2014-02" db="EMBL/GenBank/DDBJ databases">
        <title>Expanding our view of genomic diversity in Candidatus Accumulibacter clades.</title>
        <authorList>
            <person name="Skennerton C.T."/>
            <person name="Barr J.J."/>
            <person name="Slater F.R."/>
            <person name="Bond P.L."/>
            <person name="Tyson G.W."/>
        </authorList>
    </citation>
    <scope>NUCLEOTIDE SEQUENCE [LARGE SCALE GENOMIC DNA]</scope>
    <source>
        <strain evidence="10">BA-91</strain>
    </source>
</reference>
<feature type="domain" description="Cytochrome c" evidence="8">
    <location>
        <begin position="147"/>
        <end position="229"/>
    </location>
</feature>
<dbReference type="InterPro" id="IPR009056">
    <property type="entry name" value="Cyt_c-like_dom"/>
</dbReference>
<evidence type="ECO:0000256" key="4">
    <source>
        <dbReference type="ARBA" id="ARBA00022982"/>
    </source>
</evidence>